<dbReference type="AlphaFoldDB" id="A0A426XBL8"/>
<reference evidence="2 3" key="1">
    <citation type="journal article" date="2014" name="Agronomy (Basel)">
        <title>A Draft Genome Sequence for Ensete ventricosum, the Drought-Tolerant Tree Against Hunger.</title>
        <authorList>
            <person name="Harrison J."/>
            <person name="Moore K.A."/>
            <person name="Paszkiewicz K."/>
            <person name="Jones T."/>
            <person name="Grant M."/>
            <person name="Ambacheew D."/>
            <person name="Muzemil S."/>
            <person name="Studholme D.J."/>
        </authorList>
    </citation>
    <scope>NUCLEOTIDE SEQUENCE [LARGE SCALE GENOMIC DNA]</scope>
</reference>
<comment type="caution">
    <text evidence="2">The sequence shown here is derived from an EMBL/GenBank/DDBJ whole genome shotgun (WGS) entry which is preliminary data.</text>
</comment>
<dbReference type="Proteomes" id="UP000287651">
    <property type="component" value="Unassembled WGS sequence"/>
</dbReference>
<feature type="region of interest" description="Disordered" evidence="1">
    <location>
        <begin position="362"/>
        <end position="386"/>
    </location>
</feature>
<feature type="compositionally biased region" description="Low complexity" evidence="1">
    <location>
        <begin position="260"/>
        <end position="277"/>
    </location>
</feature>
<name>A0A426XBL8_ENSVE</name>
<feature type="region of interest" description="Disordered" evidence="1">
    <location>
        <begin position="79"/>
        <end position="139"/>
    </location>
</feature>
<sequence>MSSVCLGHIPRDDKGRAGCTNKLPSHRYKTPISTTGRGELSHSLSLYLSLSRTLNFTLSGGQFRILPNLGIEWASLGHPSHSRRGLSAGSSSPRQPEGQTARRSGRGPPRERQSMHEVSIPIDVGRLAHSDENKSSRHLSLTPKSFVTFLAQEGGLMSQECPMSNPNMEHPDGSTHVFPSTLQAVGQAPRILAEEASTMLPTPNRYWRLFNDPGLAPPDAGLYPITSGLGPPRNNRGVSQSHPTSPNADWDDPSYCPLHPSTSPSADAPASAYPSTDIAVGSTPVKAIPRRTPRQSTPPLDRSHDREPECLGESTGEPLLRCYASPARVRYVSSDSTNSVREQLRQVNQRLDEVQRDFVRSKEEVGETTKGGSPFTPEILDKPIPSSFRLPTLKPYDGSTDPTEHVAAFRLKWLSTTPPTC</sequence>
<feature type="compositionally biased region" description="Polar residues" evidence="1">
    <location>
        <begin position="236"/>
        <end position="247"/>
    </location>
</feature>
<evidence type="ECO:0000313" key="3">
    <source>
        <dbReference type="Proteomes" id="UP000287651"/>
    </source>
</evidence>
<feature type="compositionally biased region" description="Basic and acidic residues" evidence="1">
    <location>
        <begin position="126"/>
        <end position="135"/>
    </location>
</feature>
<organism evidence="2 3">
    <name type="scientific">Ensete ventricosum</name>
    <name type="common">Abyssinian banana</name>
    <name type="synonym">Musa ensete</name>
    <dbReference type="NCBI Taxonomy" id="4639"/>
    <lineage>
        <taxon>Eukaryota</taxon>
        <taxon>Viridiplantae</taxon>
        <taxon>Streptophyta</taxon>
        <taxon>Embryophyta</taxon>
        <taxon>Tracheophyta</taxon>
        <taxon>Spermatophyta</taxon>
        <taxon>Magnoliopsida</taxon>
        <taxon>Liliopsida</taxon>
        <taxon>Zingiberales</taxon>
        <taxon>Musaceae</taxon>
        <taxon>Ensete</taxon>
    </lineage>
</organism>
<feature type="region of interest" description="Disordered" evidence="1">
    <location>
        <begin position="1"/>
        <end position="38"/>
    </location>
</feature>
<evidence type="ECO:0000313" key="2">
    <source>
        <dbReference type="EMBL" id="RRT36852.1"/>
    </source>
</evidence>
<feature type="region of interest" description="Disordered" evidence="1">
    <location>
        <begin position="221"/>
        <end position="313"/>
    </location>
</feature>
<accession>A0A426XBL8</accession>
<protein>
    <submittedName>
        <fullName evidence="2">Uncharacterized protein</fullName>
    </submittedName>
</protein>
<evidence type="ECO:0000256" key="1">
    <source>
        <dbReference type="SAM" id="MobiDB-lite"/>
    </source>
</evidence>
<gene>
    <name evidence="2" type="ORF">B296_00048498</name>
</gene>
<feature type="compositionally biased region" description="Polar residues" evidence="1">
    <location>
        <begin position="88"/>
        <end position="102"/>
    </location>
</feature>
<proteinExistence type="predicted"/>
<dbReference type="EMBL" id="AMZH03023035">
    <property type="protein sequence ID" value="RRT36852.1"/>
    <property type="molecule type" value="Genomic_DNA"/>
</dbReference>